<dbReference type="Proteomes" id="UP000037953">
    <property type="component" value="Unassembled WGS sequence"/>
</dbReference>
<dbReference type="Pfam" id="PF12844">
    <property type="entry name" value="HTH_19"/>
    <property type="match status" value="1"/>
</dbReference>
<evidence type="ECO:0000256" key="3">
    <source>
        <dbReference type="ARBA" id="ARBA00023163"/>
    </source>
</evidence>
<dbReference type="PANTHER" id="PTHR40661">
    <property type="match status" value="1"/>
</dbReference>
<evidence type="ECO:0000256" key="1">
    <source>
        <dbReference type="ARBA" id="ARBA00023015"/>
    </source>
</evidence>
<reference evidence="5 6" key="1">
    <citation type="journal article" date="2015" name="Genom Data">
        <title>Draft genome sequence of a multidrug-resistant Chryseobacterium indologenes isolate from Malaysia.</title>
        <authorList>
            <person name="Yu C.Y."/>
            <person name="Ang G.Y."/>
            <person name="Cheng H.J."/>
            <person name="Cheong Y.M."/>
            <person name="Yin W.F."/>
            <person name="Chan K.G."/>
        </authorList>
    </citation>
    <scope>NUCLEOTIDE SEQUENCE [LARGE SCALE GENOMIC DNA]</scope>
    <source>
        <strain evidence="5 6">CI_885</strain>
    </source>
</reference>
<dbReference type="GO" id="GO:0003677">
    <property type="term" value="F:DNA binding"/>
    <property type="evidence" value="ECO:0007669"/>
    <property type="project" value="UniProtKB-KW"/>
</dbReference>
<dbReference type="PROSITE" id="PS50943">
    <property type="entry name" value="HTH_CROC1"/>
    <property type="match status" value="1"/>
</dbReference>
<keyword evidence="3" id="KW-0804">Transcription</keyword>
<dbReference type="PATRIC" id="fig|253.9.peg.1319"/>
<dbReference type="InterPro" id="IPR001387">
    <property type="entry name" value="Cro/C1-type_HTH"/>
</dbReference>
<dbReference type="InterPro" id="IPR010982">
    <property type="entry name" value="Lambda_DNA-bd_dom_sf"/>
</dbReference>
<dbReference type="EMBL" id="LJOD01000012">
    <property type="protein sequence ID" value="KPE50119.1"/>
    <property type="molecule type" value="Genomic_DNA"/>
</dbReference>
<dbReference type="SUPFAM" id="SSF47413">
    <property type="entry name" value="lambda repressor-like DNA-binding domains"/>
    <property type="match status" value="1"/>
</dbReference>
<feature type="domain" description="HTH cro/C1-type" evidence="4">
    <location>
        <begin position="15"/>
        <end position="69"/>
    </location>
</feature>
<organism evidence="5 6">
    <name type="scientific">Chryseobacterium indologenes</name>
    <name type="common">Flavobacterium indologenes</name>
    <dbReference type="NCBI Taxonomy" id="253"/>
    <lineage>
        <taxon>Bacteria</taxon>
        <taxon>Pseudomonadati</taxon>
        <taxon>Bacteroidota</taxon>
        <taxon>Flavobacteriia</taxon>
        <taxon>Flavobacteriales</taxon>
        <taxon>Weeksellaceae</taxon>
        <taxon>Chryseobacterium group</taxon>
        <taxon>Chryseobacterium</taxon>
    </lineage>
</organism>
<sequence length="267" mass="30792">MIISNKKMNKDQFYLKKGFQDLEISMRQIASDMNVSQVYVSNILNGKKRIGSRTALKLAELYGLNINWLLTGEGSMFDNTDESKIHSLNRTKEDVLNNLNRIKINRKVNLTSEGHEIFDHDLAEATQFIIPIKGQAGLKKAFFAPDEYIDQNFAKEIIHVKRSERGVYHKIEVDGHSMPGVLDPGDWARCEDIPKLFWLDKGTFKVNKVYCLFHRTKGILFKRISKISLDTITLSSDNTDKVEYPDETFDLMEFSKILIVRKVEKDL</sequence>
<evidence type="ECO:0000256" key="2">
    <source>
        <dbReference type="ARBA" id="ARBA00023125"/>
    </source>
</evidence>
<dbReference type="PANTHER" id="PTHR40661:SF3">
    <property type="entry name" value="FELS-1 PROPHAGE TRANSCRIPTIONAL REGULATOR"/>
    <property type="match status" value="1"/>
</dbReference>
<keyword evidence="1" id="KW-0805">Transcription regulation</keyword>
<dbReference type="SMART" id="SM00530">
    <property type="entry name" value="HTH_XRE"/>
    <property type="match status" value="1"/>
</dbReference>
<proteinExistence type="predicted"/>
<dbReference type="Gene3D" id="1.10.260.40">
    <property type="entry name" value="lambda repressor-like DNA-binding domains"/>
    <property type="match status" value="1"/>
</dbReference>
<evidence type="ECO:0000259" key="4">
    <source>
        <dbReference type="PROSITE" id="PS50943"/>
    </source>
</evidence>
<name>A0A0N0ZWV8_CHRID</name>
<gene>
    <name evidence="5" type="ORF">AOB46_16910</name>
</gene>
<evidence type="ECO:0000313" key="6">
    <source>
        <dbReference type="Proteomes" id="UP000037953"/>
    </source>
</evidence>
<comment type="caution">
    <text evidence="5">The sequence shown here is derived from an EMBL/GenBank/DDBJ whole genome shotgun (WGS) entry which is preliminary data.</text>
</comment>
<dbReference type="CDD" id="cd00093">
    <property type="entry name" value="HTH_XRE"/>
    <property type="match status" value="1"/>
</dbReference>
<evidence type="ECO:0000313" key="5">
    <source>
        <dbReference type="EMBL" id="KPE50119.1"/>
    </source>
</evidence>
<dbReference type="AlphaFoldDB" id="A0A0N0ZWV8"/>
<keyword evidence="2" id="KW-0238">DNA-binding</keyword>
<protein>
    <recommendedName>
        <fullName evidence="4">HTH cro/C1-type domain-containing protein</fullName>
    </recommendedName>
</protein>
<dbReference type="CDD" id="cd06529">
    <property type="entry name" value="S24_LexA-like"/>
    <property type="match status" value="1"/>
</dbReference>
<dbReference type="InterPro" id="IPR039418">
    <property type="entry name" value="LexA-like"/>
</dbReference>
<accession>A0A0N0ZWV8</accession>
<reference evidence="6" key="2">
    <citation type="submission" date="2015-09" db="EMBL/GenBank/DDBJ databases">
        <title>Draft genome sequence of a multidrug-resistant Chryseobacterium indologenes isolate from Malaysia.</title>
        <authorList>
            <person name="Yu C.Y."/>
            <person name="Ang G.Y."/>
            <person name="Chan K.-G."/>
        </authorList>
    </citation>
    <scope>NUCLEOTIDE SEQUENCE [LARGE SCALE GENOMIC DNA]</scope>
    <source>
        <strain evidence="6">CI_885</strain>
    </source>
</reference>